<dbReference type="AlphaFoldDB" id="A0A7R9M0M8"/>
<proteinExistence type="predicted"/>
<reference evidence="1" key="1">
    <citation type="submission" date="2020-11" db="EMBL/GenBank/DDBJ databases">
        <authorList>
            <person name="Tran Van P."/>
        </authorList>
    </citation>
    <scope>NUCLEOTIDE SEQUENCE</scope>
</reference>
<dbReference type="OrthoDB" id="10016075at2759"/>
<sequence length="98" mass="11255">MTSLTWALEFSKEGAVYAIKMIEKDRYLVNKFQLGMECIFRHFNNNTTKSVLVLEDNRLVQTMGDKKGTRVVYELVGHELWVTYTAGPVVAGHIFARQ</sequence>
<dbReference type="Gene3D" id="2.40.128.20">
    <property type="match status" value="1"/>
</dbReference>
<dbReference type="EMBL" id="CAJPVJ010004588">
    <property type="protein sequence ID" value="CAG2168748.1"/>
    <property type="molecule type" value="Genomic_DNA"/>
</dbReference>
<dbReference type="EMBL" id="OC919413">
    <property type="protein sequence ID" value="CAD7651294.1"/>
    <property type="molecule type" value="Genomic_DNA"/>
</dbReference>
<dbReference type="Proteomes" id="UP000728032">
    <property type="component" value="Unassembled WGS sequence"/>
</dbReference>
<organism evidence="1">
    <name type="scientific">Oppiella nova</name>
    <dbReference type="NCBI Taxonomy" id="334625"/>
    <lineage>
        <taxon>Eukaryota</taxon>
        <taxon>Metazoa</taxon>
        <taxon>Ecdysozoa</taxon>
        <taxon>Arthropoda</taxon>
        <taxon>Chelicerata</taxon>
        <taxon>Arachnida</taxon>
        <taxon>Acari</taxon>
        <taxon>Acariformes</taxon>
        <taxon>Sarcoptiformes</taxon>
        <taxon>Oribatida</taxon>
        <taxon>Brachypylina</taxon>
        <taxon>Oppioidea</taxon>
        <taxon>Oppiidae</taxon>
        <taxon>Oppiella</taxon>
    </lineage>
</organism>
<name>A0A7R9M0M8_9ACAR</name>
<evidence type="ECO:0000313" key="1">
    <source>
        <dbReference type="EMBL" id="CAD7651294.1"/>
    </source>
</evidence>
<dbReference type="SUPFAM" id="SSF50814">
    <property type="entry name" value="Lipocalins"/>
    <property type="match status" value="1"/>
</dbReference>
<accession>A0A7R9M0M8</accession>
<keyword evidence="2" id="KW-1185">Reference proteome</keyword>
<evidence type="ECO:0000313" key="2">
    <source>
        <dbReference type="Proteomes" id="UP000728032"/>
    </source>
</evidence>
<dbReference type="InterPro" id="IPR012674">
    <property type="entry name" value="Calycin"/>
</dbReference>
<protein>
    <submittedName>
        <fullName evidence="1">Uncharacterized protein</fullName>
    </submittedName>
</protein>
<gene>
    <name evidence="1" type="ORF">ONB1V03_LOCUS8232</name>
</gene>